<organism evidence="11 12">
    <name type="scientific">Capsella rubella</name>
    <dbReference type="NCBI Taxonomy" id="81985"/>
    <lineage>
        <taxon>Eukaryota</taxon>
        <taxon>Viridiplantae</taxon>
        <taxon>Streptophyta</taxon>
        <taxon>Embryophyta</taxon>
        <taxon>Tracheophyta</taxon>
        <taxon>Spermatophyta</taxon>
        <taxon>Magnoliopsida</taxon>
        <taxon>eudicotyledons</taxon>
        <taxon>Gunneridae</taxon>
        <taxon>Pentapetalae</taxon>
        <taxon>rosids</taxon>
        <taxon>malvids</taxon>
        <taxon>Brassicales</taxon>
        <taxon>Brassicaceae</taxon>
        <taxon>Camelineae</taxon>
        <taxon>Capsella</taxon>
    </lineage>
</organism>
<evidence type="ECO:0000256" key="7">
    <source>
        <dbReference type="ARBA" id="ARBA00022989"/>
    </source>
</evidence>
<keyword evidence="4" id="KW-0433">Leucine-rich repeat</keyword>
<keyword evidence="6" id="KW-0677">Repeat</keyword>
<evidence type="ECO:0000313" key="11">
    <source>
        <dbReference type="EMBL" id="EOA29391.1"/>
    </source>
</evidence>
<dbReference type="Pfam" id="PF00560">
    <property type="entry name" value="LRR_1"/>
    <property type="match status" value="3"/>
</dbReference>
<evidence type="ECO:0000256" key="5">
    <source>
        <dbReference type="ARBA" id="ARBA00022692"/>
    </source>
</evidence>
<dbReference type="Gene3D" id="3.80.10.10">
    <property type="entry name" value="Ribonuclease Inhibitor"/>
    <property type="match status" value="1"/>
</dbReference>
<evidence type="ECO:0000256" key="6">
    <source>
        <dbReference type="ARBA" id="ARBA00022737"/>
    </source>
</evidence>
<proteinExistence type="inferred from homology"/>
<keyword evidence="8" id="KW-0472">Membrane</keyword>
<dbReference type="PANTHER" id="PTHR27004:SF460">
    <property type="entry name" value="RECEPTOR-LIKE PROTEIN 33"/>
    <property type="match status" value="1"/>
</dbReference>
<dbReference type="eggNOG" id="KOG0619">
    <property type="taxonomic scope" value="Eukaryota"/>
</dbReference>
<dbReference type="SUPFAM" id="SSF52058">
    <property type="entry name" value="L domain-like"/>
    <property type="match status" value="1"/>
</dbReference>
<sequence length="197" mass="21847">MVYNKEAYKNVYYIYEDVIDLQNKGLLREQVKVLTFCGAIDFSGNRFEGKIPESIRLLKAFIALNISNNAFTGHIPMSLENLTELLDLSRNKLSGTIPNGLGSLSFLEYINVSHNQVRGEIPNKTKTIGQDKSSFEGNAGLSGLPLEQSCFDSCVPAIQPKQEDEEKEGEVLNWKATVIGFSSGVLFGLAISQQFFI</sequence>
<dbReference type="InterPro" id="IPR001611">
    <property type="entry name" value="Leu-rich_rpt"/>
</dbReference>
<evidence type="ECO:0000256" key="4">
    <source>
        <dbReference type="ARBA" id="ARBA00022614"/>
    </source>
</evidence>
<dbReference type="EMBL" id="KB870808">
    <property type="protein sequence ID" value="EOA29391.1"/>
    <property type="molecule type" value="Genomic_DNA"/>
</dbReference>
<evidence type="ECO:0008006" key="13">
    <source>
        <dbReference type="Google" id="ProtNLM"/>
    </source>
</evidence>
<protein>
    <recommendedName>
        <fullName evidence="13">Leucine-rich repeat-containing N-terminal plant-type domain-containing protein</fullName>
    </recommendedName>
</protein>
<name>R0G270_9BRAS</name>
<dbReference type="InterPro" id="IPR032675">
    <property type="entry name" value="LRR_dom_sf"/>
</dbReference>
<dbReference type="PANTHER" id="PTHR27004">
    <property type="entry name" value="RECEPTOR-LIKE PROTEIN 12 ISOFORM X1"/>
    <property type="match status" value="1"/>
</dbReference>
<keyword evidence="10" id="KW-0325">Glycoprotein</keyword>
<evidence type="ECO:0000256" key="2">
    <source>
        <dbReference type="ARBA" id="ARBA00009592"/>
    </source>
</evidence>
<dbReference type="KEGG" id="crb:17889517"/>
<dbReference type="AlphaFoldDB" id="R0G270"/>
<comment type="subcellular location">
    <subcellularLocation>
        <location evidence="1">Cell membrane</location>
        <topology evidence="1">Single-pass type I membrane protein</topology>
    </subcellularLocation>
</comment>
<evidence type="ECO:0000256" key="3">
    <source>
        <dbReference type="ARBA" id="ARBA00022475"/>
    </source>
</evidence>
<keyword evidence="7" id="KW-1133">Transmembrane helix</keyword>
<evidence type="ECO:0000256" key="10">
    <source>
        <dbReference type="ARBA" id="ARBA00023180"/>
    </source>
</evidence>
<evidence type="ECO:0000256" key="9">
    <source>
        <dbReference type="ARBA" id="ARBA00023170"/>
    </source>
</evidence>
<accession>R0G270</accession>
<evidence type="ECO:0000256" key="1">
    <source>
        <dbReference type="ARBA" id="ARBA00004251"/>
    </source>
</evidence>
<keyword evidence="5" id="KW-0812">Transmembrane</keyword>
<evidence type="ECO:0000313" key="12">
    <source>
        <dbReference type="Proteomes" id="UP000029121"/>
    </source>
</evidence>
<dbReference type="FunFam" id="3.80.10.10:FF:000383">
    <property type="entry name" value="Leucine-rich repeat receptor protein kinase EMS1"/>
    <property type="match status" value="1"/>
</dbReference>
<keyword evidence="3" id="KW-1003">Cell membrane</keyword>
<keyword evidence="9" id="KW-0675">Receptor</keyword>
<keyword evidence="12" id="KW-1185">Reference proteome</keyword>
<gene>
    <name evidence="11" type="ORF">CARUB_v10025679mg</name>
</gene>
<dbReference type="GO" id="GO:0005886">
    <property type="term" value="C:plasma membrane"/>
    <property type="evidence" value="ECO:0007669"/>
    <property type="project" value="UniProtKB-SubCell"/>
</dbReference>
<dbReference type="OrthoDB" id="1040804at2759"/>
<evidence type="ECO:0000256" key="8">
    <source>
        <dbReference type="ARBA" id="ARBA00023136"/>
    </source>
</evidence>
<reference evidence="12" key="1">
    <citation type="journal article" date="2013" name="Nat. Genet.">
        <title>The Capsella rubella genome and the genomic consequences of rapid mating system evolution.</title>
        <authorList>
            <person name="Slotte T."/>
            <person name="Hazzouri K.M."/>
            <person name="Agren J.A."/>
            <person name="Koenig D."/>
            <person name="Maumus F."/>
            <person name="Guo Y.L."/>
            <person name="Steige K."/>
            <person name="Platts A.E."/>
            <person name="Escobar J.S."/>
            <person name="Newman L.K."/>
            <person name="Wang W."/>
            <person name="Mandakova T."/>
            <person name="Vello E."/>
            <person name="Smith L.M."/>
            <person name="Henz S.R."/>
            <person name="Steffen J."/>
            <person name="Takuno S."/>
            <person name="Brandvain Y."/>
            <person name="Coop G."/>
            <person name="Andolfatto P."/>
            <person name="Hu T.T."/>
            <person name="Blanchette M."/>
            <person name="Clark R.M."/>
            <person name="Quesneville H."/>
            <person name="Nordborg M."/>
            <person name="Gaut B.S."/>
            <person name="Lysak M.A."/>
            <person name="Jenkins J."/>
            <person name="Grimwood J."/>
            <person name="Chapman J."/>
            <person name="Prochnik S."/>
            <person name="Shu S."/>
            <person name="Rokhsar D."/>
            <person name="Schmutz J."/>
            <person name="Weigel D."/>
            <person name="Wright S.I."/>
        </authorList>
    </citation>
    <scope>NUCLEOTIDE SEQUENCE [LARGE SCALE GENOMIC DNA]</scope>
    <source>
        <strain evidence="12">cv. Monte Gargano</strain>
    </source>
</reference>
<dbReference type="STRING" id="81985.R0G270"/>
<dbReference type="Proteomes" id="UP000029121">
    <property type="component" value="Unassembled WGS sequence"/>
</dbReference>
<comment type="similarity">
    <text evidence="2">Belongs to the RLP family.</text>
</comment>